<dbReference type="Gene3D" id="2.40.50.100">
    <property type="match status" value="1"/>
</dbReference>
<dbReference type="Pfam" id="PF25917">
    <property type="entry name" value="BSH_RND"/>
    <property type="match status" value="1"/>
</dbReference>
<evidence type="ECO:0000259" key="3">
    <source>
        <dbReference type="Pfam" id="PF25917"/>
    </source>
</evidence>
<dbReference type="Proteomes" id="UP000199149">
    <property type="component" value="Unassembled WGS sequence"/>
</dbReference>
<dbReference type="OrthoDB" id="9814657at2"/>
<dbReference type="Gene3D" id="1.10.287.470">
    <property type="entry name" value="Helix hairpin bin"/>
    <property type="match status" value="1"/>
</dbReference>
<dbReference type="InterPro" id="IPR058625">
    <property type="entry name" value="MdtA-like_BSH"/>
</dbReference>
<dbReference type="STRING" id="684065.SAMN05421738_1165"/>
<evidence type="ECO:0000313" key="6">
    <source>
        <dbReference type="Proteomes" id="UP000199149"/>
    </source>
</evidence>
<dbReference type="InterPro" id="IPR058792">
    <property type="entry name" value="Beta-barrel_RND_2"/>
</dbReference>
<dbReference type="PANTHER" id="PTHR30097">
    <property type="entry name" value="CATION EFFLUX SYSTEM PROTEIN CUSB"/>
    <property type="match status" value="1"/>
</dbReference>
<accession>A0A1I5A9N5</accession>
<name>A0A1I5A9N5_9FLAO</name>
<dbReference type="GO" id="GO:0030313">
    <property type="term" value="C:cell envelope"/>
    <property type="evidence" value="ECO:0007669"/>
    <property type="project" value="TreeGrafter"/>
</dbReference>
<dbReference type="NCBIfam" id="TIGR01730">
    <property type="entry name" value="RND_mfp"/>
    <property type="match status" value="1"/>
</dbReference>
<feature type="domain" description="CusB-like beta-barrel" evidence="4">
    <location>
        <begin position="239"/>
        <end position="310"/>
    </location>
</feature>
<evidence type="ECO:0000256" key="2">
    <source>
        <dbReference type="ARBA" id="ARBA00022448"/>
    </source>
</evidence>
<reference evidence="6" key="1">
    <citation type="submission" date="2016-10" db="EMBL/GenBank/DDBJ databases">
        <authorList>
            <person name="Varghese N."/>
            <person name="Submissions S."/>
        </authorList>
    </citation>
    <scope>NUCLEOTIDE SEQUENCE [LARGE SCALE GENOMIC DNA]</scope>
    <source>
        <strain evidence="6">XJ109</strain>
    </source>
</reference>
<dbReference type="AlphaFoldDB" id="A0A1I5A9N5"/>
<dbReference type="GO" id="GO:0060003">
    <property type="term" value="P:copper ion export"/>
    <property type="evidence" value="ECO:0007669"/>
    <property type="project" value="TreeGrafter"/>
</dbReference>
<dbReference type="GO" id="GO:0016020">
    <property type="term" value="C:membrane"/>
    <property type="evidence" value="ECO:0007669"/>
    <property type="project" value="InterPro"/>
</dbReference>
<dbReference type="EMBL" id="FOUZ01000016">
    <property type="protein sequence ID" value="SFN59048.1"/>
    <property type="molecule type" value="Genomic_DNA"/>
</dbReference>
<keyword evidence="6" id="KW-1185">Reference proteome</keyword>
<gene>
    <name evidence="5" type="ORF">SAMN05421738_1165</name>
</gene>
<evidence type="ECO:0000256" key="1">
    <source>
        <dbReference type="ARBA" id="ARBA00009477"/>
    </source>
</evidence>
<proteinExistence type="inferred from homology"/>
<organism evidence="5 6">
    <name type="scientific">Algoriella xinjiangensis</name>
    <dbReference type="NCBI Taxonomy" id="684065"/>
    <lineage>
        <taxon>Bacteria</taxon>
        <taxon>Pseudomonadati</taxon>
        <taxon>Bacteroidota</taxon>
        <taxon>Flavobacteriia</taxon>
        <taxon>Flavobacteriales</taxon>
        <taxon>Weeksellaceae</taxon>
        <taxon>Algoriella</taxon>
    </lineage>
</organism>
<dbReference type="InterPro" id="IPR006143">
    <property type="entry name" value="RND_pump_MFP"/>
</dbReference>
<sequence length="388" mass="43507">MHQFLITYQNNMKKYSIVLIISLFLVSCSKDEKQIEDQKTEETSSSILKLTDSQLKNMAIDTVSFRNAVLPTTIRLNAKTEVTPQNTVSITNAFGGYVKRIALIPGNYVKKGQVVVVLEDPQYIQMQEDYLTTKALLEQANADYSRQKDLNIEKAASDKTMQQAKASKQTLFVKMRALEEKLRLMNINPSSVSLNNIRRTINVYAPMSGMVSEVFTNTGQYVSPADAMLEIINPSSSLLNVKVFEKDLGNIQVGQILNAFTNSNPNQKLNAQISAISNEVNEDGTVDVYAKITNLNGIRLAANMYFNIELIINQLRANVLPEEAVVHFEGKDYIFERMNKNQFKMILVEVGVSSNKMVEIKTTVNTNKIYISKGAYNLLTALKNSGEE</sequence>
<dbReference type="Gene3D" id="2.40.420.20">
    <property type="match status" value="1"/>
</dbReference>
<protein>
    <submittedName>
        <fullName evidence="5">Membrane fusion protein, cobalt-zinc-cadmium efflux system</fullName>
    </submittedName>
</protein>
<evidence type="ECO:0000259" key="4">
    <source>
        <dbReference type="Pfam" id="PF25954"/>
    </source>
</evidence>
<dbReference type="GO" id="GO:0015679">
    <property type="term" value="P:plasma membrane copper ion transport"/>
    <property type="evidence" value="ECO:0007669"/>
    <property type="project" value="TreeGrafter"/>
</dbReference>
<feature type="domain" description="Multidrug resistance protein MdtA-like barrel-sandwich hybrid" evidence="3">
    <location>
        <begin position="86"/>
        <end position="228"/>
    </location>
</feature>
<comment type="similarity">
    <text evidence="1">Belongs to the membrane fusion protein (MFP) (TC 8.A.1) family.</text>
</comment>
<keyword evidence="2" id="KW-0813">Transport</keyword>
<dbReference type="InterPro" id="IPR051909">
    <property type="entry name" value="MFP_Cation_Efflux"/>
</dbReference>
<dbReference type="GO" id="GO:0022857">
    <property type="term" value="F:transmembrane transporter activity"/>
    <property type="evidence" value="ECO:0007669"/>
    <property type="project" value="InterPro"/>
</dbReference>
<dbReference type="Gene3D" id="2.40.30.170">
    <property type="match status" value="1"/>
</dbReference>
<dbReference type="SUPFAM" id="SSF111369">
    <property type="entry name" value="HlyD-like secretion proteins"/>
    <property type="match status" value="1"/>
</dbReference>
<dbReference type="Pfam" id="PF25954">
    <property type="entry name" value="Beta-barrel_RND_2"/>
    <property type="match status" value="1"/>
</dbReference>
<evidence type="ECO:0000313" key="5">
    <source>
        <dbReference type="EMBL" id="SFN59048.1"/>
    </source>
</evidence>
<dbReference type="PANTHER" id="PTHR30097:SF4">
    <property type="entry name" value="SLR6042 PROTEIN"/>
    <property type="match status" value="1"/>
</dbReference>